<keyword evidence="1" id="KW-0521">NADP</keyword>
<protein>
    <submittedName>
        <fullName evidence="2">NAD(P)-binding protein</fullName>
    </submittedName>
</protein>
<dbReference type="InterPro" id="IPR036291">
    <property type="entry name" value="NAD(P)-bd_dom_sf"/>
</dbReference>
<dbReference type="GO" id="GO:0016491">
    <property type="term" value="F:oxidoreductase activity"/>
    <property type="evidence" value="ECO:0007669"/>
    <property type="project" value="TreeGrafter"/>
</dbReference>
<proteinExistence type="predicted"/>
<dbReference type="AlphaFoldDB" id="A0A138ZXH0"/>
<organism evidence="2 3">
    <name type="scientific">Gonapodya prolifera (strain JEL478)</name>
    <name type="common">Monoblepharis prolifera</name>
    <dbReference type="NCBI Taxonomy" id="1344416"/>
    <lineage>
        <taxon>Eukaryota</taxon>
        <taxon>Fungi</taxon>
        <taxon>Fungi incertae sedis</taxon>
        <taxon>Chytridiomycota</taxon>
        <taxon>Chytridiomycota incertae sedis</taxon>
        <taxon>Monoblepharidomycetes</taxon>
        <taxon>Monoblepharidales</taxon>
        <taxon>Gonapodyaceae</taxon>
        <taxon>Gonapodya</taxon>
    </lineage>
</organism>
<dbReference type="InterPro" id="IPR002347">
    <property type="entry name" value="SDR_fam"/>
</dbReference>
<keyword evidence="3" id="KW-1185">Reference proteome</keyword>
<dbReference type="PRINTS" id="PR00081">
    <property type="entry name" value="GDHRDH"/>
</dbReference>
<dbReference type="InterPro" id="IPR051253">
    <property type="entry name" value="11-beta-HSD"/>
</dbReference>
<reference evidence="2 3" key="1">
    <citation type="journal article" date="2015" name="Genome Biol. Evol.">
        <title>Phylogenomic analyses indicate that early fungi evolved digesting cell walls of algal ancestors of land plants.</title>
        <authorList>
            <person name="Chang Y."/>
            <person name="Wang S."/>
            <person name="Sekimoto S."/>
            <person name="Aerts A.L."/>
            <person name="Choi C."/>
            <person name="Clum A."/>
            <person name="LaButti K.M."/>
            <person name="Lindquist E.A."/>
            <person name="Yee Ngan C."/>
            <person name="Ohm R.A."/>
            <person name="Salamov A.A."/>
            <person name="Grigoriev I.V."/>
            <person name="Spatafora J.W."/>
            <person name="Berbee M.L."/>
        </authorList>
    </citation>
    <scope>NUCLEOTIDE SEQUENCE [LARGE SCALE GENOMIC DNA]</scope>
    <source>
        <strain evidence="2 3">JEL478</strain>
    </source>
</reference>
<dbReference type="PANTHER" id="PTHR44279">
    <property type="entry name" value="HYDROXYSTEROID (11-BETA) DEHYDROGENASE 1-LIKE B-RELATED"/>
    <property type="match status" value="1"/>
</dbReference>
<evidence type="ECO:0000313" key="2">
    <source>
        <dbReference type="EMBL" id="KXS09189.1"/>
    </source>
</evidence>
<dbReference type="Gene3D" id="3.40.50.720">
    <property type="entry name" value="NAD(P)-binding Rossmann-like Domain"/>
    <property type="match status" value="1"/>
</dbReference>
<evidence type="ECO:0000256" key="1">
    <source>
        <dbReference type="ARBA" id="ARBA00022857"/>
    </source>
</evidence>
<dbReference type="EMBL" id="KQ965883">
    <property type="protein sequence ID" value="KXS09189.1"/>
    <property type="molecule type" value="Genomic_DNA"/>
</dbReference>
<dbReference type="SUPFAM" id="SSF51735">
    <property type="entry name" value="NAD(P)-binding Rossmann-fold domains"/>
    <property type="match status" value="1"/>
</dbReference>
<dbReference type="OrthoDB" id="1933717at2759"/>
<evidence type="ECO:0000313" key="3">
    <source>
        <dbReference type="Proteomes" id="UP000070544"/>
    </source>
</evidence>
<accession>A0A138ZXH0</accession>
<dbReference type="InterPro" id="IPR020904">
    <property type="entry name" value="Sc_DH/Rdtase_CS"/>
</dbReference>
<dbReference type="PROSITE" id="PS00061">
    <property type="entry name" value="ADH_SHORT"/>
    <property type="match status" value="1"/>
</dbReference>
<dbReference type="Pfam" id="PF00106">
    <property type="entry name" value="adh_short"/>
    <property type="match status" value="2"/>
</dbReference>
<dbReference type="Proteomes" id="UP000070544">
    <property type="component" value="Unassembled WGS sequence"/>
</dbReference>
<dbReference type="PANTHER" id="PTHR44279:SF2">
    <property type="entry name" value="HYDROXYSTEROID (11-BETA) DEHYDROGENASE 1-LIKE B-RELATED"/>
    <property type="match status" value="1"/>
</dbReference>
<dbReference type="STRING" id="1344416.A0A138ZXH0"/>
<name>A0A138ZXH0_GONPJ</name>
<gene>
    <name evidence="2" type="ORF">M427DRAFT_39439</name>
</gene>
<sequence>MAPLAKADWSARLAQTIVGKRVLITGASSGIGRELAILYALHGAVVCITSPEKERPLLDGTRAEAVEAFQEGRKRLPGAGAGEDERDSFALCLTYDATEPGGGRRLVEAAVAAFAEKGHGAGLDIVVLNHAVTTTFRILGAGPDRSFEACELVNRVNFVSHVEVALHALPYLKQSATERKASGHPAGLKGSALREWVGSRLVEVSSFSARIPSIKVAAYAAAKAAVTHYFTNLRLELDHHPKYRGIVTVTVPLLGPVTTPTYMTSVVQDHPRLLKIVKHMTPREAAGKVIKVSARGMREPSIGVPKIVAGVWNSGGPLASAFEWFLVLAHGGHHGSVAPTKEEIEKGDD</sequence>